<protein>
    <submittedName>
        <fullName evidence="1">Uncharacterized protein</fullName>
    </submittedName>
</protein>
<sequence length="127" mass="13903">MERGRHCAVVGLRVLHEGVVLVGLHYSLACACGAAVGPFVLDYETERQFLCCVVRVGYWRHEPVVRSRVVASFLFDSCLASGCGLTYCGVLGRRHSCTDALWWHLVVVGLTIGMAGEDIVGDLDHQQ</sequence>
<name>A0A843WDR0_COLES</name>
<dbReference type="EMBL" id="NMUH01004096">
    <property type="protein sequence ID" value="MQM08342.1"/>
    <property type="molecule type" value="Genomic_DNA"/>
</dbReference>
<reference evidence="1" key="1">
    <citation type="submission" date="2017-07" db="EMBL/GenBank/DDBJ databases">
        <title>Taro Niue Genome Assembly and Annotation.</title>
        <authorList>
            <person name="Atibalentja N."/>
            <person name="Keating K."/>
            <person name="Fields C.J."/>
        </authorList>
    </citation>
    <scope>NUCLEOTIDE SEQUENCE</scope>
    <source>
        <strain evidence="1">Niue_2</strain>
        <tissue evidence="1">Leaf</tissue>
    </source>
</reference>
<keyword evidence="2" id="KW-1185">Reference proteome</keyword>
<gene>
    <name evidence="1" type="ORF">Taro_041197</name>
</gene>
<evidence type="ECO:0000313" key="2">
    <source>
        <dbReference type="Proteomes" id="UP000652761"/>
    </source>
</evidence>
<dbReference type="AlphaFoldDB" id="A0A843WDR0"/>
<dbReference type="PROSITE" id="PS51257">
    <property type="entry name" value="PROKAR_LIPOPROTEIN"/>
    <property type="match status" value="1"/>
</dbReference>
<evidence type="ECO:0000313" key="1">
    <source>
        <dbReference type="EMBL" id="MQM08342.1"/>
    </source>
</evidence>
<comment type="caution">
    <text evidence="1">The sequence shown here is derived from an EMBL/GenBank/DDBJ whole genome shotgun (WGS) entry which is preliminary data.</text>
</comment>
<accession>A0A843WDR0</accession>
<proteinExistence type="predicted"/>
<dbReference type="Proteomes" id="UP000652761">
    <property type="component" value="Unassembled WGS sequence"/>
</dbReference>
<organism evidence="1 2">
    <name type="scientific">Colocasia esculenta</name>
    <name type="common">Wild taro</name>
    <name type="synonym">Arum esculentum</name>
    <dbReference type="NCBI Taxonomy" id="4460"/>
    <lineage>
        <taxon>Eukaryota</taxon>
        <taxon>Viridiplantae</taxon>
        <taxon>Streptophyta</taxon>
        <taxon>Embryophyta</taxon>
        <taxon>Tracheophyta</taxon>
        <taxon>Spermatophyta</taxon>
        <taxon>Magnoliopsida</taxon>
        <taxon>Liliopsida</taxon>
        <taxon>Araceae</taxon>
        <taxon>Aroideae</taxon>
        <taxon>Colocasieae</taxon>
        <taxon>Colocasia</taxon>
    </lineage>
</organism>